<feature type="compositionally biased region" description="Low complexity" evidence="1">
    <location>
        <begin position="28"/>
        <end position="49"/>
    </location>
</feature>
<dbReference type="AlphaFoldDB" id="A0A5B0PSC5"/>
<comment type="caution">
    <text evidence="2">The sequence shown here is derived from an EMBL/GenBank/DDBJ whole genome shotgun (WGS) entry which is preliminary data.</text>
</comment>
<evidence type="ECO:0000256" key="1">
    <source>
        <dbReference type="SAM" id="MobiDB-lite"/>
    </source>
</evidence>
<reference evidence="2 3" key="1">
    <citation type="submission" date="2019-05" db="EMBL/GenBank/DDBJ databases">
        <title>Emergence of the Ug99 lineage of the wheat stem rust pathogen through somatic hybridization.</title>
        <authorList>
            <person name="Li F."/>
            <person name="Upadhyaya N.M."/>
            <person name="Sperschneider J."/>
            <person name="Matny O."/>
            <person name="Nguyen-Phuc H."/>
            <person name="Mago R."/>
            <person name="Raley C."/>
            <person name="Miller M.E."/>
            <person name="Silverstein K.A.T."/>
            <person name="Henningsen E."/>
            <person name="Hirsch C.D."/>
            <person name="Visser B."/>
            <person name="Pretorius Z.A."/>
            <person name="Steffenson B.J."/>
            <person name="Schwessinger B."/>
            <person name="Dodds P.N."/>
            <person name="Figueroa M."/>
        </authorList>
    </citation>
    <scope>NUCLEOTIDE SEQUENCE [LARGE SCALE GENOMIC DNA]</scope>
    <source>
        <strain evidence="2 3">Ug99</strain>
    </source>
</reference>
<dbReference type="Proteomes" id="UP000325313">
    <property type="component" value="Unassembled WGS sequence"/>
</dbReference>
<name>A0A5B0PSC5_PUCGR</name>
<protein>
    <submittedName>
        <fullName evidence="2">Uncharacterized protein</fullName>
    </submittedName>
</protein>
<evidence type="ECO:0000313" key="2">
    <source>
        <dbReference type="EMBL" id="KAA1103573.1"/>
    </source>
</evidence>
<sequence length="124" mass="13615">MADSDLVCCSNSQRTARFNSPRFSNLASQHPTQQQQTTHSPSYTTPSRSITPPLLSIAPALNHGRSTLESTKQPWVELIISDSRRTIGCPSTSKRSNRCRTRYVGNTGLFLSDTTIGSSTITRS</sequence>
<accession>A0A5B0PSC5</accession>
<gene>
    <name evidence="2" type="ORF">PGTUg99_000561</name>
</gene>
<proteinExistence type="predicted"/>
<feature type="region of interest" description="Disordered" evidence="1">
    <location>
        <begin position="19"/>
        <end position="52"/>
    </location>
</feature>
<dbReference type="EMBL" id="VDEP01000333">
    <property type="protein sequence ID" value="KAA1103573.1"/>
    <property type="molecule type" value="Genomic_DNA"/>
</dbReference>
<organism evidence="2 3">
    <name type="scientific">Puccinia graminis f. sp. tritici</name>
    <dbReference type="NCBI Taxonomy" id="56615"/>
    <lineage>
        <taxon>Eukaryota</taxon>
        <taxon>Fungi</taxon>
        <taxon>Dikarya</taxon>
        <taxon>Basidiomycota</taxon>
        <taxon>Pucciniomycotina</taxon>
        <taxon>Pucciniomycetes</taxon>
        <taxon>Pucciniales</taxon>
        <taxon>Pucciniaceae</taxon>
        <taxon>Puccinia</taxon>
    </lineage>
</organism>
<evidence type="ECO:0000313" key="3">
    <source>
        <dbReference type="Proteomes" id="UP000325313"/>
    </source>
</evidence>